<dbReference type="OrthoDB" id="420606at2759"/>
<dbReference type="AlphaFoldDB" id="A0A9P0PZU4"/>
<keyword evidence="1" id="KW-1133">Transmembrane helix</keyword>
<dbReference type="EMBL" id="CAKOFQ010007633">
    <property type="protein sequence ID" value="CAH2005286.1"/>
    <property type="molecule type" value="Genomic_DNA"/>
</dbReference>
<evidence type="ECO:0000313" key="3">
    <source>
        <dbReference type="Proteomes" id="UP001152888"/>
    </source>
</evidence>
<organism evidence="2 3">
    <name type="scientific">Acanthoscelides obtectus</name>
    <name type="common">Bean weevil</name>
    <name type="synonym">Bruchus obtectus</name>
    <dbReference type="NCBI Taxonomy" id="200917"/>
    <lineage>
        <taxon>Eukaryota</taxon>
        <taxon>Metazoa</taxon>
        <taxon>Ecdysozoa</taxon>
        <taxon>Arthropoda</taxon>
        <taxon>Hexapoda</taxon>
        <taxon>Insecta</taxon>
        <taxon>Pterygota</taxon>
        <taxon>Neoptera</taxon>
        <taxon>Endopterygota</taxon>
        <taxon>Coleoptera</taxon>
        <taxon>Polyphaga</taxon>
        <taxon>Cucujiformia</taxon>
        <taxon>Chrysomeloidea</taxon>
        <taxon>Chrysomelidae</taxon>
        <taxon>Bruchinae</taxon>
        <taxon>Bruchini</taxon>
        <taxon>Acanthoscelides</taxon>
    </lineage>
</organism>
<dbReference type="Proteomes" id="UP001152888">
    <property type="component" value="Unassembled WGS sequence"/>
</dbReference>
<keyword evidence="1" id="KW-0472">Membrane</keyword>
<sequence>MNNKLLTGLRTTKIEISVYFFVWITAIIYSIYKFSLSCADFFQDHIDEYGDFEEGVPFLSAKRDKADFEWESVLYFLNFIYPWGILHLFITEFITNVISL</sequence>
<accession>A0A9P0PZU4</accession>
<evidence type="ECO:0000256" key="1">
    <source>
        <dbReference type="SAM" id="Phobius"/>
    </source>
</evidence>
<reference evidence="2" key="1">
    <citation type="submission" date="2022-03" db="EMBL/GenBank/DDBJ databases">
        <authorList>
            <person name="Sayadi A."/>
        </authorList>
    </citation>
    <scope>NUCLEOTIDE SEQUENCE</scope>
</reference>
<protein>
    <submittedName>
        <fullName evidence="2">Uncharacterized protein</fullName>
    </submittedName>
</protein>
<name>A0A9P0PZU4_ACAOB</name>
<feature type="transmembrane region" description="Helical" evidence="1">
    <location>
        <begin position="12"/>
        <end position="32"/>
    </location>
</feature>
<evidence type="ECO:0000313" key="2">
    <source>
        <dbReference type="EMBL" id="CAH2005286.1"/>
    </source>
</evidence>
<keyword evidence="1" id="KW-0812">Transmembrane</keyword>
<keyword evidence="3" id="KW-1185">Reference proteome</keyword>
<gene>
    <name evidence="2" type="ORF">ACAOBT_LOCUS28451</name>
</gene>
<feature type="transmembrane region" description="Helical" evidence="1">
    <location>
        <begin position="73"/>
        <end position="94"/>
    </location>
</feature>
<comment type="caution">
    <text evidence="2">The sequence shown here is derived from an EMBL/GenBank/DDBJ whole genome shotgun (WGS) entry which is preliminary data.</text>
</comment>
<proteinExistence type="predicted"/>